<keyword evidence="1" id="KW-1133">Transmembrane helix</keyword>
<gene>
    <name evidence="2" type="ORF">HELGO_WM16401</name>
</gene>
<dbReference type="EMBL" id="CACVAQ010000218">
    <property type="protein sequence ID" value="CAA6814521.1"/>
    <property type="molecule type" value="Genomic_DNA"/>
</dbReference>
<feature type="transmembrane region" description="Helical" evidence="1">
    <location>
        <begin position="237"/>
        <end position="254"/>
    </location>
</feature>
<keyword evidence="1" id="KW-0812">Transmembrane</keyword>
<dbReference type="HAMAP" id="MF_02088">
    <property type="entry name" value="Q_prec_transport"/>
    <property type="match status" value="1"/>
</dbReference>
<protein>
    <recommendedName>
        <fullName evidence="1">Probable queuosine precursor transporter</fullName>
        <shortName evidence="1">Q precursor transporter</shortName>
    </recommendedName>
</protein>
<dbReference type="GO" id="GO:0005886">
    <property type="term" value="C:plasma membrane"/>
    <property type="evidence" value="ECO:0007669"/>
    <property type="project" value="UniProtKB-SubCell"/>
</dbReference>
<feature type="transmembrane region" description="Helical" evidence="1">
    <location>
        <begin position="34"/>
        <end position="57"/>
    </location>
</feature>
<feature type="transmembrane region" description="Helical" evidence="1">
    <location>
        <begin position="152"/>
        <end position="173"/>
    </location>
</feature>
<comment type="subcellular location">
    <subcellularLocation>
        <location evidence="1">Cell membrane</location>
        <topology evidence="1">Multi-pass membrane protein</topology>
    </subcellularLocation>
</comment>
<keyword evidence="1" id="KW-1003">Cell membrane</keyword>
<evidence type="ECO:0000256" key="1">
    <source>
        <dbReference type="HAMAP-Rule" id="MF_02088"/>
    </source>
</evidence>
<comment type="function">
    <text evidence="1">Involved in the import of queuosine (Q) precursors, required for Q precursor salvage.</text>
</comment>
<evidence type="ECO:0000313" key="2">
    <source>
        <dbReference type="EMBL" id="CAA6814521.1"/>
    </source>
</evidence>
<reference evidence="2" key="1">
    <citation type="submission" date="2020-01" db="EMBL/GenBank/DDBJ databases">
        <authorList>
            <person name="Meier V. D."/>
            <person name="Meier V D."/>
        </authorList>
    </citation>
    <scope>NUCLEOTIDE SEQUENCE</scope>
    <source>
        <strain evidence="2">HLG_WM_MAG_10</strain>
    </source>
</reference>
<proteinExistence type="inferred from homology"/>
<sequence>MKIEKDKQVLDINQVNGQLEERKKRVTEFKSNRLFFILGGFFLANAFIAEFIGVKIFSLEGTLGLASWGLDPMGGAGPLNFTAGVLLWPIVFIMTDVINEYYGVSGVRFLSYLAASLIAYAFVMVFASIGLYPAEWWVEGYTTKGIPNMQAAFAGVFGQGLWIIVGSLVAFLVGQIVDATVFRKIKERTGKNRIWLRATISTMVSQLIDSYLVLYIAFVIGADWSMEKLLSIGTTNYIYKVLIAIMFIPLLYLIHKVIDKYLGKDIADDLKDLALEKN</sequence>
<feature type="transmembrane region" description="Helical" evidence="1">
    <location>
        <begin position="194"/>
        <end position="217"/>
    </location>
</feature>
<dbReference type="PANTHER" id="PTHR34300:SF2">
    <property type="entry name" value="QUEUOSINE PRECURSOR TRANSPORTER-RELATED"/>
    <property type="match status" value="1"/>
</dbReference>
<dbReference type="AlphaFoldDB" id="A0A6S6T173"/>
<feature type="transmembrane region" description="Helical" evidence="1">
    <location>
        <begin position="110"/>
        <end position="132"/>
    </location>
</feature>
<keyword evidence="1" id="KW-0813">Transport</keyword>
<dbReference type="InterPro" id="IPR003744">
    <property type="entry name" value="YhhQ"/>
</dbReference>
<dbReference type="GO" id="GO:0022857">
    <property type="term" value="F:transmembrane transporter activity"/>
    <property type="evidence" value="ECO:0007669"/>
    <property type="project" value="UniProtKB-UniRule"/>
</dbReference>
<organism evidence="2">
    <name type="scientific">uncultured Aureispira sp</name>
    <dbReference type="NCBI Taxonomy" id="1331704"/>
    <lineage>
        <taxon>Bacteria</taxon>
        <taxon>Pseudomonadati</taxon>
        <taxon>Bacteroidota</taxon>
        <taxon>Saprospiria</taxon>
        <taxon>Saprospirales</taxon>
        <taxon>Saprospiraceae</taxon>
        <taxon>Aureispira</taxon>
        <taxon>environmental samples</taxon>
    </lineage>
</organism>
<name>A0A6S6T173_9BACT</name>
<accession>A0A6S6T173</accession>
<dbReference type="NCBIfam" id="TIGR00697">
    <property type="entry name" value="queuosine precursor transporter"/>
    <property type="match status" value="1"/>
</dbReference>
<feature type="transmembrane region" description="Helical" evidence="1">
    <location>
        <begin position="77"/>
        <end position="98"/>
    </location>
</feature>
<dbReference type="PANTHER" id="PTHR34300">
    <property type="entry name" value="QUEUOSINE PRECURSOR TRANSPORTER-RELATED"/>
    <property type="match status" value="1"/>
</dbReference>
<keyword evidence="1" id="KW-0472">Membrane</keyword>
<dbReference type="Pfam" id="PF02592">
    <property type="entry name" value="Vut_1"/>
    <property type="match status" value="1"/>
</dbReference>
<comment type="similarity">
    <text evidence="1">Belongs to the vitamin uptake transporter (VUT/ECF) (TC 2.A.88) family. Q precursor transporter subfamily.</text>
</comment>